<dbReference type="Gene3D" id="2.160.10.10">
    <property type="entry name" value="Hexapeptide repeat proteins"/>
    <property type="match status" value="1"/>
</dbReference>
<dbReference type="NCBIfam" id="NF003657">
    <property type="entry name" value="PRK05289.1"/>
    <property type="match status" value="1"/>
</dbReference>
<dbReference type="Gene3D" id="1.20.1180.10">
    <property type="entry name" value="Udp N-acetylglucosamine O-acyltransferase, C-terminal domain"/>
    <property type="match status" value="1"/>
</dbReference>
<dbReference type="SUPFAM" id="SSF51161">
    <property type="entry name" value="Trimeric LpxA-like enzymes"/>
    <property type="match status" value="1"/>
</dbReference>
<dbReference type="InterPro" id="IPR029098">
    <property type="entry name" value="Acetyltransf_C"/>
</dbReference>
<dbReference type="GO" id="GO:0009245">
    <property type="term" value="P:lipid A biosynthetic process"/>
    <property type="evidence" value="ECO:0007669"/>
    <property type="project" value="UniProtKB-KW"/>
</dbReference>
<dbReference type="InterPro" id="IPR010137">
    <property type="entry name" value="Lipid_A_LpxA"/>
</dbReference>
<keyword evidence="3 7" id="KW-0808">Transferase</keyword>
<dbReference type="Pfam" id="PF13720">
    <property type="entry name" value="Acetyltransf_11"/>
    <property type="match status" value="1"/>
</dbReference>
<reference evidence="7 8" key="1">
    <citation type="submission" date="2019-08" db="EMBL/GenBank/DDBJ databases">
        <title>Complete genome sequence of Candidatus Uab amorphum.</title>
        <authorList>
            <person name="Shiratori T."/>
            <person name="Suzuki S."/>
            <person name="Kakizawa Y."/>
            <person name="Ishida K."/>
        </authorList>
    </citation>
    <scope>NUCLEOTIDE SEQUENCE [LARGE SCALE GENOMIC DNA]</scope>
    <source>
        <strain evidence="7 8">SRT547</strain>
    </source>
</reference>
<dbReference type="AlphaFoldDB" id="A0A5S9F697"/>
<name>A0A5S9F697_UABAM</name>
<accession>A0A5S9F697</accession>
<keyword evidence="4" id="KW-0443">Lipid metabolism</keyword>
<dbReference type="PIRSF" id="PIRSF000456">
    <property type="entry name" value="UDP-GlcNAc_acltr"/>
    <property type="match status" value="1"/>
</dbReference>
<evidence type="ECO:0000256" key="3">
    <source>
        <dbReference type="ARBA" id="ARBA00022679"/>
    </source>
</evidence>
<dbReference type="PANTHER" id="PTHR43480:SF1">
    <property type="entry name" value="ACYL-[ACYL-CARRIER-PROTEIN]--UDP-N-ACETYLGLUCOSAMINE O-ACYLTRANSFERASE, MITOCHONDRIAL-RELATED"/>
    <property type="match status" value="1"/>
</dbReference>
<evidence type="ECO:0000256" key="2">
    <source>
        <dbReference type="ARBA" id="ARBA00022556"/>
    </source>
</evidence>
<keyword evidence="5 7" id="KW-0012">Acyltransferase</keyword>
<dbReference type="Proteomes" id="UP000326354">
    <property type="component" value="Chromosome"/>
</dbReference>
<evidence type="ECO:0000313" key="8">
    <source>
        <dbReference type="Proteomes" id="UP000326354"/>
    </source>
</evidence>
<evidence type="ECO:0000256" key="5">
    <source>
        <dbReference type="ARBA" id="ARBA00023315"/>
    </source>
</evidence>
<dbReference type="InterPro" id="IPR011004">
    <property type="entry name" value="Trimer_LpxA-like_sf"/>
</dbReference>
<keyword evidence="1" id="KW-0444">Lipid biosynthesis</keyword>
<evidence type="ECO:0000256" key="4">
    <source>
        <dbReference type="ARBA" id="ARBA00023098"/>
    </source>
</evidence>
<gene>
    <name evidence="7" type="ORF">UABAM_06077</name>
</gene>
<organism evidence="7 8">
    <name type="scientific">Uabimicrobium amorphum</name>
    <dbReference type="NCBI Taxonomy" id="2596890"/>
    <lineage>
        <taxon>Bacteria</taxon>
        <taxon>Pseudomonadati</taxon>
        <taxon>Planctomycetota</taxon>
        <taxon>Candidatus Uabimicrobiia</taxon>
        <taxon>Candidatus Uabimicrobiales</taxon>
        <taxon>Candidatus Uabimicrobiaceae</taxon>
        <taxon>Candidatus Uabimicrobium</taxon>
    </lineage>
</organism>
<sequence length="264" mass="28943">MAIHPTAIVDKNAKIGKGNEIGPYVIIEGNAVIGDNNHIYPHAFIGENTTIGNNNEIHMGAVIGHFPQDKAFKKDSKTFLVVGDNNTFREYVTIHRGTEPESTTKIGNGCLIMGGAHIAHDCQVGNNVIMANMSGIAGYVEIEDGAILSGGSMVHQFVRIGKMAILSGNCRINMDVPPFLIAGERNQTWGVNIVGLKRAGFSKQQIRDLRKLYSLFTQTGSRQKMLDGINEEDFSESKEFVDHFVSFVEKSKRGTCFAVKQTKE</sequence>
<dbReference type="InterPro" id="IPR001451">
    <property type="entry name" value="Hexapep"/>
</dbReference>
<dbReference type="CDD" id="cd03351">
    <property type="entry name" value="LbH_UDP-GlcNAc_AT"/>
    <property type="match status" value="1"/>
</dbReference>
<dbReference type="GO" id="GO:0016020">
    <property type="term" value="C:membrane"/>
    <property type="evidence" value="ECO:0007669"/>
    <property type="project" value="GOC"/>
</dbReference>
<dbReference type="RefSeq" id="WP_151971671.1">
    <property type="nucleotide sequence ID" value="NZ_AP019860.1"/>
</dbReference>
<dbReference type="Pfam" id="PF00132">
    <property type="entry name" value="Hexapep"/>
    <property type="match status" value="2"/>
</dbReference>
<keyword evidence="2" id="KW-0441">Lipid A biosynthesis</keyword>
<dbReference type="OrthoDB" id="9807278at2"/>
<feature type="domain" description="UDP N-acetylglucosamine O-acyltransferase C-terminal" evidence="6">
    <location>
        <begin position="175"/>
        <end position="256"/>
    </location>
</feature>
<evidence type="ECO:0000259" key="6">
    <source>
        <dbReference type="Pfam" id="PF13720"/>
    </source>
</evidence>
<dbReference type="GO" id="GO:0008780">
    <property type="term" value="F:acyl-[acyl-carrier-protein]-UDP-N-acetylglucosamine O-acyltransferase activity"/>
    <property type="evidence" value="ECO:0007669"/>
    <property type="project" value="InterPro"/>
</dbReference>
<dbReference type="NCBIfam" id="TIGR01852">
    <property type="entry name" value="lipid_A_lpxA"/>
    <property type="match status" value="1"/>
</dbReference>
<dbReference type="PANTHER" id="PTHR43480">
    <property type="entry name" value="ACYL-[ACYL-CARRIER-PROTEIN]--UDP-N-ACETYLGLUCOSAMINE O-ACYLTRANSFERASE"/>
    <property type="match status" value="1"/>
</dbReference>
<dbReference type="EMBL" id="AP019860">
    <property type="protein sequence ID" value="BBM87665.1"/>
    <property type="molecule type" value="Genomic_DNA"/>
</dbReference>
<protein>
    <submittedName>
        <fullName evidence="7">Acyl-[acyl-carrier-protein]--UDP-N-acetylglucosamine O-acyltransferase</fullName>
    </submittedName>
</protein>
<dbReference type="KEGG" id="uam:UABAM_06077"/>
<dbReference type="InterPro" id="IPR037157">
    <property type="entry name" value="Acetyltransf_C_sf"/>
</dbReference>
<proteinExistence type="predicted"/>
<evidence type="ECO:0000313" key="7">
    <source>
        <dbReference type="EMBL" id="BBM87665.1"/>
    </source>
</evidence>
<evidence type="ECO:0000256" key="1">
    <source>
        <dbReference type="ARBA" id="ARBA00022516"/>
    </source>
</evidence>
<keyword evidence="8" id="KW-1185">Reference proteome</keyword>